<dbReference type="AlphaFoldDB" id="A0A7R8UDX4"/>
<evidence type="ECO:0000256" key="2">
    <source>
        <dbReference type="ARBA" id="ARBA00007648"/>
    </source>
</evidence>
<dbReference type="Gene3D" id="3.30.450.40">
    <property type="match status" value="1"/>
</dbReference>
<dbReference type="InterPro" id="IPR029016">
    <property type="entry name" value="GAF-like_dom_sf"/>
</dbReference>
<dbReference type="FunFam" id="3.30.450.40:FF:000031">
    <property type="entry name" value="Phosphodiesterase"/>
    <property type="match status" value="1"/>
</dbReference>
<sequence>MDKQRRRISVSGAFGPTAFAGADDFFFCFSRESENRKIVYEVIQIESVSSWNLRRNSGKYQICDDAHRIDQVVYWDYIQVSTFPVRYGVKCFLLTTVTLAAPGNTVPPVLWRARRKVGECRHNYVILPFDQMKTTNCLHLRSIEEPQQPNNRMPSEQGGPGSGFDSLGSRTGVPLPSQQMLPPTQQTCYDVEYARMESWMDENPEFVQDYFIRKGTRQVVDAWLVSHATSAGNDVGGSPTHGNAPNCSSRGGSGATTPVRKISAHEFERGGLLKPIVNTIDGTPTFLSIGTQNEGYIHAYNNQLGHLHSCRPQRLSRNELKQLDEKELIFELVKDICNDLDVRSLCHKILQNVSILLNADRGSLFLVQGRCNGTEGSKKCLVSKLFDVCSRSTVEEMEQQEEVRVAWGTGIAGHVAESGEPVNIPDAYKDERFNREIDSLTGYRTKALLCMPIKDSSGDVVGVAQVINKLNGESFTENDEKRAISINANPSQSVVDRHGPLELQTYLKIQCPGFKDSWILKIF</sequence>
<keyword evidence="5" id="KW-0479">Metal-binding</keyword>
<reference evidence="10 11" key="1">
    <citation type="submission" date="2020-11" db="EMBL/GenBank/DDBJ databases">
        <authorList>
            <person name="Wallbank WR R."/>
            <person name="Pardo Diaz C."/>
            <person name="Kozak K."/>
            <person name="Martin S."/>
            <person name="Jiggins C."/>
            <person name="Moest M."/>
            <person name="Warren A I."/>
            <person name="Generalovic N T."/>
            <person name="Byers J.R.P. K."/>
            <person name="Montejo-Kovacevich G."/>
            <person name="Yen C E."/>
        </authorList>
    </citation>
    <scope>NUCLEOTIDE SEQUENCE [LARGE SCALE GENOMIC DNA]</scope>
</reference>
<comment type="similarity">
    <text evidence="2">Belongs to the cyclic nucleotide phosphodiesterase family.</text>
</comment>
<evidence type="ECO:0000259" key="9">
    <source>
        <dbReference type="SMART" id="SM00065"/>
    </source>
</evidence>
<accession>A0A7R8UDX4</accession>
<dbReference type="OrthoDB" id="74705at2759"/>
<dbReference type="InParanoid" id="A0A7R8UDX4"/>
<dbReference type="InterPro" id="IPR003018">
    <property type="entry name" value="GAF"/>
</dbReference>
<keyword evidence="7" id="KW-0378">Hydrolase</keyword>
<dbReference type="GO" id="GO:0046872">
    <property type="term" value="F:metal ion binding"/>
    <property type="evidence" value="ECO:0007669"/>
    <property type="project" value="UniProtKB-KW"/>
</dbReference>
<evidence type="ECO:0000256" key="4">
    <source>
        <dbReference type="ARBA" id="ARBA00022535"/>
    </source>
</evidence>
<feature type="compositionally biased region" description="Polar residues" evidence="8">
    <location>
        <begin position="240"/>
        <end position="250"/>
    </location>
</feature>
<organism evidence="10 11">
    <name type="scientific">Hermetia illucens</name>
    <name type="common">Black soldier fly</name>
    <dbReference type="NCBI Taxonomy" id="343691"/>
    <lineage>
        <taxon>Eukaryota</taxon>
        <taxon>Metazoa</taxon>
        <taxon>Ecdysozoa</taxon>
        <taxon>Arthropoda</taxon>
        <taxon>Hexapoda</taxon>
        <taxon>Insecta</taxon>
        <taxon>Pterygota</taxon>
        <taxon>Neoptera</taxon>
        <taxon>Endopterygota</taxon>
        <taxon>Diptera</taxon>
        <taxon>Brachycera</taxon>
        <taxon>Stratiomyomorpha</taxon>
        <taxon>Stratiomyidae</taxon>
        <taxon>Hermetiinae</taxon>
        <taxon>Hermetia</taxon>
    </lineage>
</organism>
<dbReference type="GO" id="GO:0047555">
    <property type="term" value="F:3',5'-cyclic-GMP phosphodiesterase activity"/>
    <property type="evidence" value="ECO:0007669"/>
    <property type="project" value="UniProtKB-EC"/>
</dbReference>
<keyword evidence="4" id="KW-0140">cGMP</keyword>
<gene>
    <name evidence="10" type="ORF">HERILL_LOCUS2233</name>
</gene>
<evidence type="ECO:0000256" key="3">
    <source>
        <dbReference type="ARBA" id="ARBA00012319"/>
    </source>
</evidence>
<dbReference type="SMART" id="SM00065">
    <property type="entry name" value="GAF"/>
    <property type="match status" value="1"/>
</dbReference>
<evidence type="ECO:0000256" key="8">
    <source>
        <dbReference type="SAM" id="MobiDB-lite"/>
    </source>
</evidence>
<evidence type="ECO:0000256" key="5">
    <source>
        <dbReference type="ARBA" id="ARBA00022723"/>
    </source>
</evidence>
<evidence type="ECO:0000256" key="7">
    <source>
        <dbReference type="ARBA" id="ARBA00022801"/>
    </source>
</evidence>
<dbReference type="Proteomes" id="UP000594454">
    <property type="component" value="Chromosome 1"/>
</dbReference>
<dbReference type="Pfam" id="PF01590">
    <property type="entry name" value="GAF"/>
    <property type="match status" value="1"/>
</dbReference>
<keyword evidence="6" id="KW-0677">Repeat</keyword>
<evidence type="ECO:0000256" key="1">
    <source>
        <dbReference type="ARBA" id="ARBA00001968"/>
    </source>
</evidence>
<dbReference type="EC" id="3.1.4.35" evidence="3"/>
<feature type="region of interest" description="Disordered" evidence="8">
    <location>
        <begin position="233"/>
        <end position="256"/>
    </location>
</feature>
<dbReference type="SUPFAM" id="SSF55781">
    <property type="entry name" value="GAF domain-like"/>
    <property type="match status" value="1"/>
</dbReference>
<comment type="cofactor">
    <cofactor evidence="1">
        <name>a divalent metal cation</name>
        <dbReference type="ChEBI" id="CHEBI:60240"/>
    </cofactor>
</comment>
<evidence type="ECO:0000313" key="10">
    <source>
        <dbReference type="EMBL" id="CAD7078995.1"/>
    </source>
</evidence>
<name>A0A7R8UDX4_HERIL</name>
<feature type="region of interest" description="Disordered" evidence="8">
    <location>
        <begin position="142"/>
        <end position="184"/>
    </location>
</feature>
<feature type="domain" description="GAF" evidence="9">
    <location>
        <begin position="341"/>
        <end position="505"/>
    </location>
</feature>
<dbReference type="EMBL" id="LR899009">
    <property type="protein sequence ID" value="CAD7078995.1"/>
    <property type="molecule type" value="Genomic_DNA"/>
</dbReference>
<keyword evidence="11" id="KW-1185">Reference proteome</keyword>
<proteinExistence type="inferred from homology"/>
<feature type="compositionally biased region" description="Polar residues" evidence="8">
    <location>
        <begin position="145"/>
        <end position="154"/>
    </location>
</feature>
<protein>
    <recommendedName>
        <fullName evidence="3">3',5'-cyclic-GMP phosphodiesterase</fullName>
        <ecNumber evidence="3">3.1.4.35</ecNumber>
    </recommendedName>
</protein>
<evidence type="ECO:0000256" key="6">
    <source>
        <dbReference type="ARBA" id="ARBA00022737"/>
    </source>
</evidence>
<evidence type="ECO:0000313" key="11">
    <source>
        <dbReference type="Proteomes" id="UP000594454"/>
    </source>
</evidence>